<organism evidence="2 3">
    <name type="scientific">Candidatus Buchananbacteria bacterium RBG_13_39_9</name>
    <dbReference type="NCBI Taxonomy" id="1797531"/>
    <lineage>
        <taxon>Bacteria</taxon>
        <taxon>Candidatus Buchananiibacteriota</taxon>
    </lineage>
</organism>
<evidence type="ECO:0008006" key="4">
    <source>
        <dbReference type="Google" id="ProtNLM"/>
    </source>
</evidence>
<dbReference type="AlphaFoldDB" id="A0A1G1XQ06"/>
<proteinExistence type="predicted"/>
<keyword evidence="1" id="KW-0472">Membrane</keyword>
<dbReference type="Proteomes" id="UP000176260">
    <property type="component" value="Unassembled WGS sequence"/>
</dbReference>
<evidence type="ECO:0000313" key="3">
    <source>
        <dbReference type="Proteomes" id="UP000176260"/>
    </source>
</evidence>
<keyword evidence="1" id="KW-0812">Transmembrane</keyword>
<feature type="transmembrane region" description="Helical" evidence="1">
    <location>
        <begin position="32"/>
        <end position="49"/>
    </location>
</feature>
<keyword evidence="1" id="KW-1133">Transmembrane helix</keyword>
<sequence length="110" mass="12906">MLIKIFLIIFVLFAISKVALRYRDKIISLQEFILWTVFWFAVAFLIIFPEVTSYLAIWVGVGRGVDLVIYLAILLLFYLFFRTAARVDKIDKDLTKVVRQIALDDEKNKE</sequence>
<name>A0A1G1XQ06_9BACT</name>
<accession>A0A1G1XQ06</accession>
<dbReference type="Pfam" id="PF10066">
    <property type="entry name" value="DUF2304"/>
    <property type="match status" value="1"/>
</dbReference>
<feature type="transmembrane region" description="Helical" evidence="1">
    <location>
        <begin position="55"/>
        <end position="81"/>
    </location>
</feature>
<comment type="caution">
    <text evidence="2">The sequence shown here is derived from an EMBL/GenBank/DDBJ whole genome shotgun (WGS) entry which is preliminary data.</text>
</comment>
<feature type="transmembrane region" description="Helical" evidence="1">
    <location>
        <begin position="5"/>
        <end position="20"/>
    </location>
</feature>
<reference evidence="2 3" key="1">
    <citation type="journal article" date="2016" name="Nat. Commun.">
        <title>Thousands of microbial genomes shed light on interconnected biogeochemical processes in an aquifer system.</title>
        <authorList>
            <person name="Anantharaman K."/>
            <person name="Brown C.T."/>
            <person name="Hug L.A."/>
            <person name="Sharon I."/>
            <person name="Castelle C.J."/>
            <person name="Probst A.J."/>
            <person name="Thomas B.C."/>
            <person name="Singh A."/>
            <person name="Wilkins M.J."/>
            <person name="Karaoz U."/>
            <person name="Brodie E.L."/>
            <person name="Williams K.H."/>
            <person name="Hubbard S.S."/>
            <person name="Banfield J.F."/>
        </authorList>
    </citation>
    <scope>NUCLEOTIDE SEQUENCE [LARGE SCALE GENOMIC DNA]</scope>
</reference>
<evidence type="ECO:0000256" key="1">
    <source>
        <dbReference type="SAM" id="Phobius"/>
    </source>
</evidence>
<gene>
    <name evidence="2" type="ORF">A2Y67_02000</name>
</gene>
<protein>
    <recommendedName>
        <fullName evidence="4">DUF2304 domain-containing protein</fullName>
    </recommendedName>
</protein>
<dbReference type="EMBL" id="MHIA01000017">
    <property type="protein sequence ID" value="OGY42135.1"/>
    <property type="molecule type" value="Genomic_DNA"/>
</dbReference>
<evidence type="ECO:0000313" key="2">
    <source>
        <dbReference type="EMBL" id="OGY42135.1"/>
    </source>
</evidence>
<dbReference type="InterPro" id="IPR019277">
    <property type="entry name" value="DUF2304"/>
</dbReference>